<reference evidence="2" key="1">
    <citation type="submission" date="2020-04" db="EMBL/GenBank/DDBJ databases">
        <authorList>
            <person name="Chiriac C."/>
            <person name="Salcher M."/>
            <person name="Ghai R."/>
            <person name="Kavagutti S V."/>
        </authorList>
    </citation>
    <scope>NUCLEOTIDE SEQUENCE</scope>
</reference>
<dbReference type="Gene3D" id="1.10.30.50">
    <property type="match status" value="1"/>
</dbReference>
<proteinExistence type="predicted"/>
<dbReference type="Pfam" id="PF01844">
    <property type="entry name" value="HNH"/>
    <property type="match status" value="1"/>
</dbReference>
<feature type="domain" description="HNH nuclease" evidence="1">
    <location>
        <begin position="1"/>
        <end position="53"/>
    </location>
</feature>
<dbReference type="CDD" id="cd00085">
    <property type="entry name" value="HNHc"/>
    <property type="match status" value="1"/>
</dbReference>
<gene>
    <name evidence="2" type="ORF">UFOVP617_11</name>
</gene>
<organism evidence="2">
    <name type="scientific">uncultured Caudovirales phage</name>
    <dbReference type="NCBI Taxonomy" id="2100421"/>
    <lineage>
        <taxon>Viruses</taxon>
        <taxon>Duplodnaviria</taxon>
        <taxon>Heunggongvirae</taxon>
        <taxon>Uroviricota</taxon>
        <taxon>Caudoviricetes</taxon>
        <taxon>Peduoviridae</taxon>
        <taxon>Maltschvirus</taxon>
        <taxon>Maltschvirus maltsch</taxon>
    </lineage>
</organism>
<evidence type="ECO:0000259" key="1">
    <source>
        <dbReference type="SMART" id="SM00507"/>
    </source>
</evidence>
<dbReference type="GO" id="GO:0003676">
    <property type="term" value="F:nucleic acid binding"/>
    <property type="evidence" value="ECO:0007669"/>
    <property type="project" value="InterPro"/>
</dbReference>
<dbReference type="InterPro" id="IPR003615">
    <property type="entry name" value="HNH_nuc"/>
</dbReference>
<protein>
    <submittedName>
        <fullName evidence="2">HNHc domain containing protein</fullName>
    </submittedName>
</protein>
<evidence type="ECO:0000313" key="2">
    <source>
        <dbReference type="EMBL" id="CAB4152357.1"/>
    </source>
</evidence>
<dbReference type="EMBL" id="LR796575">
    <property type="protein sequence ID" value="CAB4152357.1"/>
    <property type="molecule type" value="Genomic_DNA"/>
</dbReference>
<accession>A0A6J5N219</accession>
<dbReference type="GO" id="GO:0008270">
    <property type="term" value="F:zinc ion binding"/>
    <property type="evidence" value="ECO:0007669"/>
    <property type="project" value="InterPro"/>
</dbReference>
<dbReference type="InterPro" id="IPR002711">
    <property type="entry name" value="HNH"/>
</dbReference>
<dbReference type="GO" id="GO:0004519">
    <property type="term" value="F:endonuclease activity"/>
    <property type="evidence" value="ECO:0007669"/>
    <property type="project" value="InterPro"/>
</dbReference>
<sequence>MDHFGYGIDDFIPCEICKAKAVDIHHIDARGMGGSDEKDHIDNLMAVCRSCHVMFGDRKEMLEACKQLHKNRMNGKD</sequence>
<dbReference type="SMART" id="SM00507">
    <property type="entry name" value="HNHc"/>
    <property type="match status" value="1"/>
</dbReference>
<name>A0A6J5N219_9CAUD</name>